<dbReference type="OrthoDB" id="339151at2759"/>
<gene>
    <name evidence="2" type="ORF">CINCED_3A017833</name>
</gene>
<reference evidence="2 3" key="1">
    <citation type="submission" date="2019-08" db="EMBL/GenBank/DDBJ databases">
        <authorList>
            <person name="Alioto T."/>
            <person name="Alioto T."/>
            <person name="Gomez Garrido J."/>
        </authorList>
    </citation>
    <scope>NUCLEOTIDE SEQUENCE [LARGE SCALE GENOMIC DNA]</scope>
</reference>
<evidence type="ECO:0000313" key="3">
    <source>
        <dbReference type="Proteomes" id="UP000325440"/>
    </source>
</evidence>
<feature type="region of interest" description="Disordered" evidence="1">
    <location>
        <begin position="108"/>
        <end position="130"/>
    </location>
</feature>
<evidence type="ECO:0000256" key="1">
    <source>
        <dbReference type="SAM" id="MobiDB-lite"/>
    </source>
</evidence>
<accession>A0A5E4MSL1</accession>
<name>A0A5E4MSL1_9HEMI</name>
<organism evidence="2 3">
    <name type="scientific">Cinara cedri</name>
    <dbReference type="NCBI Taxonomy" id="506608"/>
    <lineage>
        <taxon>Eukaryota</taxon>
        <taxon>Metazoa</taxon>
        <taxon>Ecdysozoa</taxon>
        <taxon>Arthropoda</taxon>
        <taxon>Hexapoda</taxon>
        <taxon>Insecta</taxon>
        <taxon>Pterygota</taxon>
        <taxon>Neoptera</taxon>
        <taxon>Paraneoptera</taxon>
        <taxon>Hemiptera</taxon>
        <taxon>Sternorrhyncha</taxon>
        <taxon>Aphidomorpha</taxon>
        <taxon>Aphidoidea</taxon>
        <taxon>Aphididae</taxon>
        <taxon>Lachninae</taxon>
        <taxon>Cinara</taxon>
    </lineage>
</organism>
<evidence type="ECO:0000313" key="2">
    <source>
        <dbReference type="EMBL" id="VVC35278.1"/>
    </source>
</evidence>
<dbReference type="AlphaFoldDB" id="A0A5E4MSL1"/>
<sequence length="292" mass="33131">MFYEEHGDYRTIYEDGTSVLAKNWEEINNVILSPSTFSDIFVRSITTEPCGGSLHELLITVIGIRFKHVLFVDYRPSRELNYAIVKSVKQYFPADHPTQENTFAAGDNIAKNTDNNEPAGKKQGNISDDIAKYKNGSKSTELGTTSKLSCDTVNNDVKHEIKANNTSIGVKTSATEVSFKFAQRYYATLESEKELAYLFYEEYGEYRTIYEDGTSVLATNWEEINSVILRHGTFSDIFVKSITSDPYGGSLDELLITVIGIRFKHVFIARYRPNRELHYAIVKSVNQYFPAN</sequence>
<proteinExistence type="predicted"/>
<dbReference type="Proteomes" id="UP000325440">
    <property type="component" value="Unassembled WGS sequence"/>
</dbReference>
<dbReference type="SUPFAM" id="SSF54427">
    <property type="entry name" value="NTF2-like"/>
    <property type="match status" value="1"/>
</dbReference>
<keyword evidence="3" id="KW-1185">Reference proteome</keyword>
<dbReference type="EMBL" id="CABPRJ010001243">
    <property type="protein sequence ID" value="VVC35278.1"/>
    <property type="molecule type" value="Genomic_DNA"/>
</dbReference>
<dbReference type="InterPro" id="IPR032710">
    <property type="entry name" value="NTF2-like_dom_sf"/>
</dbReference>
<protein>
    <submittedName>
        <fullName evidence="2">NTF2-like domain</fullName>
    </submittedName>
</protein>